<protein>
    <recommendedName>
        <fullName evidence="1">F-box associated beta-propeller type 1 domain-containing protein</fullName>
    </recommendedName>
</protein>
<dbReference type="PANTHER" id="PTHR31672">
    <property type="entry name" value="BNACNNG10540D PROTEIN"/>
    <property type="match status" value="1"/>
</dbReference>
<organism evidence="2 3">
    <name type="scientific">Solanum commersonii</name>
    <name type="common">Commerson's wild potato</name>
    <name type="synonym">Commerson's nightshade</name>
    <dbReference type="NCBI Taxonomy" id="4109"/>
    <lineage>
        <taxon>Eukaryota</taxon>
        <taxon>Viridiplantae</taxon>
        <taxon>Streptophyta</taxon>
        <taxon>Embryophyta</taxon>
        <taxon>Tracheophyta</taxon>
        <taxon>Spermatophyta</taxon>
        <taxon>Magnoliopsida</taxon>
        <taxon>eudicotyledons</taxon>
        <taxon>Gunneridae</taxon>
        <taxon>Pentapetalae</taxon>
        <taxon>asterids</taxon>
        <taxon>lamiids</taxon>
        <taxon>Solanales</taxon>
        <taxon>Solanaceae</taxon>
        <taxon>Solanoideae</taxon>
        <taxon>Solaneae</taxon>
        <taxon>Solanum</taxon>
    </lineage>
</organism>
<dbReference type="NCBIfam" id="TIGR01640">
    <property type="entry name" value="F_box_assoc_1"/>
    <property type="match status" value="1"/>
</dbReference>
<dbReference type="Proteomes" id="UP000824120">
    <property type="component" value="Chromosome 8"/>
</dbReference>
<dbReference type="InterPro" id="IPR006527">
    <property type="entry name" value="F-box-assoc_dom_typ1"/>
</dbReference>
<keyword evidence="3" id="KW-1185">Reference proteome</keyword>
<evidence type="ECO:0000313" key="3">
    <source>
        <dbReference type="Proteomes" id="UP000824120"/>
    </source>
</evidence>
<dbReference type="PANTHER" id="PTHR31672:SF10">
    <property type="entry name" value="F-BOX DOMAIN-CONTAINING PROTEIN"/>
    <property type="match status" value="1"/>
</dbReference>
<dbReference type="AlphaFoldDB" id="A0A9J5XY17"/>
<comment type="caution">
    <text evidence="2">The sequence shown here is derived from an EMBL/GenBank/DDBJ whole genome shotgun (WGS) entry which is preliminary data.</text>
</comment>
<proteinExistence type="predicted"/>
<dbReference type="OrthoDB" id="5314306at2759"/>
<name>A0A9J5XY17_SOLCO</name>
<evidence type="ECO:0000313" key="2">
    <source>
        <dbReference type="EMBL" id="KAG5592120.1"/>
    </source>
</evidence>
<sequence length="236" mass="26880">MYVLGFGFDLLETGDHKLVRLVYYMNGAFKYNVPPEVEIYSIKTGVWRSVMGVEIKHYMMEFWWSRDFVNGVVHWIAYDVVPNGGGNRNLVTSFSIVDEVFGEIMFSDALFGVISTNLSIKKFEESLAVVKYVSEISGASCECEVWVMRQYGVLESWSRLYRINLVTTMMKVVGFRNNGAVLFSTRSNDLLSYNPNNEQNRGLGIQGSSHPFYVQMESLILFKRNNVVSGGFLEGM</sequence>
<dbReference type="InterPro" id="IPR050796">
    <property type="entry name" value="SCF_F-box_component"/>
</dbReference>
<feature type="domain" description="F-box associated beta-propeller type 1" evidence="1">
    <location>
        <begin position="4"/>
        <end position="194"/>
    </location>
</feature>
<gene>
    <name evidence="2" type="ORF">H5410_042634</name>
</gene>
<dbReference type="Pfam" id="PF07734">
    <property type="entry name" value="FBA_1"/>
    <property type="match status" value="1"/>
</dbReference>
<accession>A0A9J5XY17</accession>
<evidence type="ECO:0000259" key="1">
    <source>
        <dbReference type="Pfam" id="PF07734"/>
    </source>
</evidence>
<reference evidence="2 3" key="1">
    <citation type="submission" date="2020-09" db="EMBL/GenBank/DDBJ databases">
        <title>De no assembly of potato wild relative species, Solanum commersonii.</title>
        <authorList>
            <person name="Cho K."/>
        </authorList>
    </citation>
    <scope>NUCLEOTIDE SEQUENCE [LARGE SCALE GENOMIC DNA]</scope>
    <source>
        <strain evidence="2">LZ3.2</strain>
        <tissue evidence="2">Leaf</tissue>
    </source>
</reference>
<dbReference type="EMBL" id="JACXVP010000008">
    <property type="protein sequence ID" value="KAG5592120.1"/>
    <property type="molecule type" value="Genomic_DNA"/>
</dbReference>
<dbReference type="InterPro" id="IPR017451">
    <property type="entry name" value="F-box-assoc_interact_dom"/>
</dbReference>